<evidence type="ECO:0000259" key="6">
    <source>
        <dbReference type="PROSITE" id="PS50111"/>
    </source>
</evidence>
<keyword evidence="3" id="KW-0807">Transducer</keyword>
<sequence length="424" mass="45974">MRPPPYRAGVSGSSLRWAGPAVVVLAVLLGELVLSLLPPLPGLGAIAIRVTVAILVPLAALLSLRRPPSLVLAADDPPHSAAPPVPRGPDPGEPHFDPLRCSQCLSEKVSYFPRISRIMETETTEVIHETEVNAVNLMTQLREVQNGLDGLLTFIAATGSGERMVQMVERTETQLARSQALISEFSTERAEASVKVKAGMEDIRQVVAELSSTVKLVRGIARQTRMLALNATIEAVRAGEAGKGFAVVAAEVKELSLQSDRAAVAIGEGITQLDQAVQTSMNTIVGDRVAKEERGFVVISDAVGELTETLQILIKQQHDTMTRVQQENERLSTPIMQMIGSIQFQDVVKRRLEALVSCFQHISAGITSTLDEIAQHPSATPDDMNMRFLTKLEEVECYALSQIANSHRHDLTTSKNDVSAIELF</sequence>
<dbReference type="Gene3D" id="1.10.287.950">
    <property type="entry name" value="Methyl-accepting chemotaxis protein"/>
    <property type="match status" value="1"/>
</dbReference>
<dbReference type="PANTHER" id="PTHR43531:SF11">
    <property type="entry name" value="METHYL-ACCEPTING CHEMOTAXIS PROTEIN 3"/>
    <property type="match status" value="1"/>
</dbReference>
<evidence type="ECO:0000256" key="3">
    <source>
        <dbReference type="PROSITE-ProRule" id="PRU00284"/>
    </source>
</evidence>
<dbReference type="PANTHER" id="PTHR43531">
    <property type="entry name" value="PROTEIN ICFG"/>
    <property type="match status" value="1"/>
</dbReference>
<evidence type="ECO:0000256" key="1">
    <source>
        <dbReference type="ARBA" id="ARBA00022500"/>
    </source>
</evidence>
<dbReference type="GO" id="GO:0004888">
    <property type="term" value="F:transmembrane signaling receptor activity"/>
    <property type="evidence" value="ECO:0007669"/>
    <property type="project" value="TreeGrafter"/>
</dbReference>
<keyword evidence="5" id="KW-0472">Membrane</keyword>
<dbReference type="Proteomes" id="UP000182983">
    <property type="component" value="Unassembled WGS sequence"/>
</dbReference>
<dbReference type="Pfam" id="PF00015">
    <property type="entry name" value="MCPsignal"/>
    <property type="match status" value="1"/>
</dbReference>
<evidence type="ECO:0000256" key="4">
    <source>
        <dbReference type="SAM" id="MobiDB-lite"/>
    </source>
</evidence>
<feature type="domain" description="Methyl-accepting transducer" evidence="6">
    <location>
        <begin position="200"/>
        <end position="284"/>
    </location>
</feature>
<dbReference type="GO" id="GO:0005886">
    <property type="term" value="C:plasma membrane"/>
    <property type="evidence" value="ECO:0007669"/>
    <property type="project" value="TreeGrafter"/>
</dbReference>
<evidence type="ECO:0000313" key="7">
    <source>
        <dbReference type="EMBL" id="SEH25577.1"/>
    </source>
</evidence>
<evidence type="ECO:0000313" key="8">
    <source>
        <dbReference type="Proteomes" id="UP000182983"/>
    </source>
</evidence>
<dbReference type="InterPro" id="IPR051310">
    <property type="entry name" value="MCP_chemotaxis"/>
</dbReference>
<feature type="region of interest" description="Disordered" evidence="4">
    <location>
        <begin position="74"/>
        <end position="93"/>
    </location>
</feature>
<keyword evidence="5" id="KW-0812">Transmembrane</keyword>
<dbReference type="SUPFAM" id="SSF58104">
    <property type="entry name" value="Methyl-accepting chemotaxis protein (MCP) signaling domain"/>
    <property type="match status" value="1"/>
</dbReference>
<dbReference type="GO" id="GO:0007165">
    <property type="term" value="P:signal transduction"/>
    <property type="evidence" value="ECO:0007669"/>
    <property type="project" value="UniProtKB-KW"/>
</dbReference>
<gene>
    <name evidence="7" type="ORF">SAMN04244559_00238</name>
</gene>
<dbReference type="EMBL" id="FNWO01000001">
    <property type="protein sequence ID" value="SEH25577.1"/>
    <property type="molecule type" value="Genomic_DNA"/>
</dbReference>
<evidence type="ECO:0000256" key="2">
    <source>
        <dbReference type="ARBA" id="ARBA00029447"/>
    </source>
</evidence>
<dbReference type="AlphaFoldDB" id="A0A1H6GQ93"/>
<keyword evidence="8" id="KW-1185">Reference proteome</keyword>
<keyword evidence="1" id="KW-0145">Chemotaxis</keyword>
<feature type="compositionally biased region" description="Pro residues" evidence="4">
    <location>
        <begin position="80"/>
        <end position="89"/>
    </location>
</feature>
<organism evidence="7 8">
    <name type="scientific">Magnetospirillum fulvum</name>
    <name type="common">Rhodospirillum fulvum</name>
    <dbReference type="NCBI Taxonomy" id="1082"/>
    <lineage>
        <taxon>Bacteria</taxon>
        <taxon>Pseudomonadati</taxon>
        <taxon>Pseudomonadota</taxon>
        <taxon>Alphaproteobacteria</taxon>
        <taxon>Rhodospirillales</taxon>
        <taxon>Rhodospirillaceae</taxon>
        <taxon>Magnetospirillum</taxon>
    </lineage>
</organism>
<keyword evidence="5" id="KW-1133">Transmembrane helix</keyword>
<proteinExistence type="inferred from homology"/>
<dbReference type="SMART" id="SM00283">
    <property type="entry name" value="MA"/>
    <property type="match status" value="1"/>
</dbReference>
<reference evidence="8" key="1">
    <citation type="submission" date="2016-10" db="EMBL/GenBank/DDBJ databases">
        <authorList>
            <person name="Varghese N."/>
            <person name="Submissions S."/>
        </authorList>
    </citation>
    <scope>NUCLEOTIDE SEQUENCE [LARGE SCALE GENOMIC DNA]</scope>
    <source>
        <strain evidence="8">DSM 13234</strain>
    </source>
</reference>
<protein>
    <submittedName>
        <fullName evidence="7">Methyl-accepting chemotaxis protein</fullName>
    </submittedName>
</protein>
<feature type="transmembrane region" description="Helical" evidence="5">
    <location>
        <begin position="46"/>
        <end position="64"/>
    </location>
</feature>
<evidence type="ECO:0000256" key="5">
    <source>
        <dbReference type="SAM" id="Phobius"/>
    </source>
</evidence>
<dbReference type="InterPro" id="IPR004089">
    <property type="entry name" value="MCPsignal_dom"/>
</dbReference>
<dbReference type="OrthoDB" id="5292315at2"/>
<name>A0A1H6GQ93_MAGFU</name>
<comment type="similarity">
    <text evidence="2">Belongs to the methyl-accepting chemotaxis (MCP) protein family.</text>
</comment>
<accession>A0A1H6GQ93</accession>
<dbReference type="PROSITE" id="PS50111">
    <property type="entry name" value="CHEMOTAXIS_TRANSDUC_2"/>
    <property type="match status" value="1"/>
</dbReference>
<dbReference type="GO" id="GO:0006935">
    <property type="term" value="P:chemotaxis"/>
    <property type="evidence" value="ECO:0007669"/>
    <property type="project" value="UniProtKB-KW"/>
</dbReference>
<feature type="transmembrane region" description="Helical" evidence="5">
    <location>
        <begin position="21"/>
        <end position="40"/>
    </location>
</feature>